<organism evidence="1 2">
    <name type="scientific">Pseudonocardia xishanensis</name>
    <dbReference type="NCBI Taxonomy" id="630995"/>
    <lineage>
        <taxon>Bacteria</taxon>
        <taxon>Bacillati</taxon>
        <taxon>Actinomycetota</taxon>
        <taxon>Actinomycetes</taxon>
        <taxon>Pseudonocardiales</taxon>
        <taxon>Pseudonocardiaceae</taxon>
        <taxon>Pseudonocardia</taxon>
    </lineage>
</organism>
<evidence type="ECO:0000313" key="2">
    <source>
        <dbReference type="Proteomes" id="UP001501598"/>
    </source>
</evidence>
<sequence>MRPDSTGVTLSPTPRTTVGRLRERGATDRAALYDVLDTGLVCHVGFVREDAPIVLPTGYGRIDDTLYIHGSTGARWLREGPVCVTVTHLDGIVYARSVFHFSMNYRSAVVLADARTVTDEAERRAGLEAIVEHLAPGSWGYARVPSRKEMAATVVLAVDLAEASVKIRTGPPGDDAEDITDEVWAGVVPLSSGFGVPRPDVHVPAGAGPPPHVHTR</sequence>
<dbReference type="EMBL" id="BAABGT010000117">
    <property type="protein sequence ID" value="GAA4559221.1"/>
    <property type="molecule type" value="Genomic_DNA"/>
</dbReference>
<accession>A0ABP8S3M8</accession>
<dbReference type="PANTHER" id="PTHR34071">
    <property type="entry name" value="5-NITROIMIDAZOLE ANTIBIOTICS RESISTANCE PROTEIN, NIMA-FAMILY-RELATED PROTEIN-RELATED"/>
    <property type="match status" value="1"/>
</dbReference>
<name>A0ABP8S3M8_9PSEU</name>
<protein>
    <submittedName>
        <fullName evidence="1">Pyridoxamine 5'-phosphate oxidase family protein</fullName>
    </submittedName>
</protein>
<dbReference type="SUPFAM" id="SSF50475">
    <property type="entry name" value="FMN-binding split barrel"/>
    <property type="match status" value="1"/>
</dbReference>
<dbReference type="Pfam" id="PF12900">
    <property type="entry name" value="Pyridox_ox_2"/>
    <property type="match status" value="1"/>
</dbReference>
<dbReference type="PANTHER" id="PTHR34071:SF2">
    <property type="entry name" value="FLAVIN-NUCLEOTIDE-BINDING PROTEIN"/>
    <property type="match status" value="1"/>
</dbReference>
<comment type="caution">
    <text evidence="1">The sequence shown here is derived from an EMBL/GenBank/DDBJ whole genome shotgun (WGS) entry which is preliminary data.</text>
</comment>
<proteinExistence type="predicted"/>
<keyword evidence="2" id="KW-1185">Reference proteome</keyword>
<dbReference type="Proteomes" id="UP001501598">
    <property type="component" value="Unassembled WGS sequence"/>
</dbReference>
<evidence type="ECO:0000313" key="1">
    <source>
        <dbReference type="EMBL" id="GAA4559221.1"/>
    </source>
</evidence>
<reference evidence="2" key="1">
    <citation type="journal article" date="2019" name="Int. J. Syst. Evol. Microbiol.">
        <title>The Global Catalogue of Microorganisms (GCM) 10K type strain sequencing project: providing services to taxonomists for standard genome sequencing and annotation.</title>
        <authorList>
            <consortium name="The Broad Institute Genomics Platform"/>
            <consortium name="The Broad Institute Genome Sequencing Center for Infectious Disease"/>
            <person name="Wu L."/>
            <person name="Ma J."/>
        </authorList>
    </citation>
    <scope>NUCLEOTIDE SEQUENCE [LARGE SCALE GENOMIC DNA]</scope>
    <source>
        <strain evidence="2">JCM 17906</strain>
    </source>
</reference>
<dbReference type="InterPro" id="IPR012349">
    <property type="entry name" value="Split_barrel_FMN-bd"/>
</dbReference>
<dbReference type="Gene3D" id="2.30.110.10">
    <property type="entry name" value="Electron Transport, Fmn-binding Protein, Chain A"/>
    <property type="match status" value="1"/>
</dbReference>
<gene>
    <name evidence="1" type="ORF">GCM10023175_66790</name>
</gene>
<dbReference type="InterPro" id="IPR024747">
    <property type="entry name" value="Pyridox_Oxase-rel"/>
</dbReference>